<gene>
    <name evidence="11" type="ORF">P3T76_009347</name>
</gene>
<dbReference type="InterPro" id="IPR002755">
    <property type="entry name" value="DNA_primase_S"/>
</dbReference>
<dbReference type="AlphaFoldDB" id="A0AAD9LJR0"/>
<keyword evidence="6 10" id="KW-0235">DNA replication</keyword>
<dbReference type="Gene3D" id="3.90.920.10">
    <property type="entry name" value="DNA primase, PRIM domain"/>
    <property type="match status" value="1"/>
</dbReference>
<evidence type="ECO:0000313" key="12">
    <source>
        <dbReference type="Proteomes" id="UP001259832"/>
    </source>
</evidence>
<evidence type="ECO:0000256" key="8">
    <source>
        <dbReference type="ARBA" id="ARBA00022833"/>
    </source>
</evidence>
<dbReference type="GO" id="GO:0005658">
    <property type="term" value="C:alpha DNA polymerase:primase complex"/>
    <property type="evidence" value="ECO:0007669"/>
    <property type="project" value="UniProtKB-ARBA"/>
</dbReference>
<organism evidence="11 12">
    <name type="scientific">Phytophthora citrophthora</name>
    <dbReference type="NCBI Taxonomy" id="4793"/>
    <lineage>
        <taxon>Eukaryota</taxon>
        <taxon>Sar</taxon>
        <taxon>Stramenopiles</taxon>
        <taxon>Oomycota</taxon>
        <taxon>Peronosporomycetes</taxon>
        <taxon>Peronosporales</taxon>
        <taxon>Peronosporaceae</taxon>
        <taxon>Phytophthora</taxon>
    </lineage>
</organism>
<keyword evidence="2 10" id="KW-0240">DNA-directed RNA polymerase</keyword>
<evidence type="ECO:0000256" key="6">
    <source>
        <dbReference type="ARBA" id="ARBA00022705"/>
    </source>
</evidence>
<protein>
    <recommendedName>
        <fullName evidence="10">DNA primase</fullName>
        <ecNumber evidence="10">2.7.7.-</ecNumber>
    </recommendedName>
</protein>
<sequence length="438" mass="49999">MVGTDRAKLIMPQEDFSAELLQLYYDRLFPYQQMAQWLSYDGGEEFFFRRELSYTLENDTYIRYKAFHNAEELKTSMSKTLPFKIDIGAVFSVSPADKGKISASDFSPEQRELVFDIDLTDYDDIRTCCEGAAICSRCWQFMVAAVKVLNAALREDFGFENLLWVYSGRRGIHCWVADERARELENEARSAVVGYLSLVEGNENSARKVKLREPLHPSLDRAFRELEPMFEDVILSDKGQGVMSEEKQWVKLLAMVPDEDIRANMTRRWGATNCNTSPADKWRELRDAVEKQVLKNANSLRSGSNMKRSAPNGDANKRFMAAELRTCIQEIVLAYLYPRLDANVSKQRNHLLKSPFAVHPKTGRVCVPIDVSSMEAFDPFTVPTLGQLHEELDSDKSATSMKQYVDFFESSFLKPLAAAAKRKERDARESDAAMTGDW</sequence>
<dbReference type="NCBIfam" id="TIGR00335">
    <property type="entry name" value="primase_sml"/>
    <property type="match status" value="1"/>
</dbReference>
<keyword evidence="9" id="KW-0804">Transcription</keyword>
<evidence type="ECO:0000256" key="4">
    <source>
        <dbReference type="ARBA" id="ARBA00022679"/>
    </source>
</evidence>
<name>A0AAD9LJR0_9STRA</name>
<comment type="similarity">
    <text evidence="1 10">Belongs to the eukaryotic-type primase small subunit family.</text>
</comment>
<evidence type="ECO:0000313" key="11">
    <source>
        <dbReference type="EMBL" id="KAK1938197.1"/>
    </source>
</evidence>
<dbReference type="GO" id="GO:0003899">
    <property type="term" value="F:DNA-directed RNA polymerase activity"/>
    <property type="evidence" value="ECO:0007669"/>
    <property type="project" value="InterPro"/>
</dbReference>
<evidence type="ECO:0000256" key="7">
    <source>
        <dbReference type="ARBA" id="ARBA00022723"/>
    </source>
</evidence>
<proteinExistence type="inferred from homology"/>
<dbReference type="Pfam" id="PF01896">
    <property type="entry name" value="DNA_primase_S"/>
    <property type="match status" value="1"/>
</dbReference>
<evidence type="ECO:0000256" key="1">
    <source>
        <dbReference type="ARBA" id="ARBA00009762"/>
    </source>
</evidence>
<dbReference type="PANTHER" id="PTHR10536">
    <property type="entry name" value="DNA PRIMASE SMALL SUBUNIT"/>
    <property type="match status" value="1"/>
</dbReference>
<evidence type="ECO:0000256" key="10">
    <source>
        <dbReference type="RuleBase" id="RU003514"/>
    </source>
</evidence>
<evidence type="ECO:0000256" key="2">
    <source>
        <dbReference type="ARBA" id="ARBA00022478"/>
    </source>
</evidence>
<dbReference type="InterPro" id="IPR014052">
    <property type="entry name" value="DNA_primase_ssu_euk/arc"/>
</dbReference>
<dbReference type="EC" id="2.7.7.-" evidence="10"/>
<accession>A0AAD9LJR0</accession>
<keyword evidence="8" id="KW-0862">Zinc</keyword>
<dbReference type="CDD" id="cd04860">
    <property type="entry name" value="AE_Prim_S"/>
    <property type="match status" value="1"/>
</dbReference>
<keyword evidence="4 10" id="KW-0808">Transferase</keyword>
<reference evidence="11" key="1">
    <citation type="submission" date="2023-08" db="EMBL/GenBank/DDBJ databases">
        <title>Reference Genome Resource for the Citrus Pathogen Phytophthora citrophthora.</title>
        <authorList>
            <person name="Moller H."/>
            <person name="Coetzee B."/>
            <person name="Rose L.J."/>
            <person name="Van Niekerk J.M."/>
        </authorList>
    </citation>
    <scope>NUCLEOTIDE SEQUENCE</scope>
    <source>
        <strain evidence="11">STE-U-9442</strain>
    </source>
</reference>
<evidence type="ECO:0000256" key="5">
    <source>
        <dbReference type="ARBA" id="ARBA00022695"/>
    </source>
</evidence>
<evidence type="ECO:0000256" key="9">
    <source>
        <dbReference type="ARBA" id="ARBA00023163"/>
    </source>
</evidence>
<dbReference type="Proteomes" id="UP001259832">
    <property type="component" value="Unassembled WGS sequence"/>
</dbReference>
<comment type="caution">
    <text evidence="11">The sequence shown here is derived from an EMBL/GenBank/DDBJ whole genome shotgun (WGS) entry which is preliminary data.</text>
</comment>
<keyword evidence="12" id="KW-1185">Reference proteome</keyword>
<keyword evidence="7" id="KW-0479">Metal-binding</keyword>
<evidence type="ECO:0000256" key="3">
    <source>
        <dbReference type="ARBA" id="ARBA00022515"/>
    </source>
</evidence>
<dbReference type="GO" id="GO:0046872">
    <property type="term" value="F:metal ion binding"/>
    <property type="evidence" value="ECO:0007669"/>
    <property type="project" value="UniProtKB-KW"/>
</dbReference>
<dbReference type="EMBL" id="JASMQC010000018">
    <property type="protein sequence ID" value="KAK1938197.1"/>
    <property type="molecule type" value="Genomic_DNA"/>
</dbReference>
<dbReference type="GO" id="GO:0006269">
    <property type="term" value="P:DNA replication, synthesis of primer"/>
    <property type="evidence" value="ECO:0007669"/>
    <property type="project" value="UniProtKB-KW"/>
</dbReference>
<keyword evidence="5" id="KW-0548">Nucleotidyltransferase</keyword>
<dbReference type="FunFam" id="3.90.920.10:FF:000003">
    <property type="entry name" value="DNA primase"/>
    <property type="match status" value="1"/>
</dbReference>
<dbReference type="SUPFAM" id="SSF56747">
    <property type="entry name" value="Prim-pol domain"/>
    <property type="match status" value="1"/>
</dbReference>
<keyword evidence="3 10" id="KW-0639">Primosome</keyword>